<gene>
    <name evidence="2" type="ORF">Purlil1_6127</name>
</gene>
<evidence type="ECO:0000313" key="3">
    <source>
        <dbReference type="Proteomes" id="UP001287286"/>
    </source>
</evidence>
<feature type="region of interest" description="Disordered" evidence="1">
    <location>
        <begin position="62"/>
        <end position="137"/>
    </location>
</feature>
<accession>A0ABR0C0W6</accession>
<evidence type="ECO:0000256" key="1">
    <source>
        <dbReference type="SAM" id="MobiDB-lite"/>
    </source>
</evidence>
<dbReference type="Proteomes" id="UP001287286">
    <property type="component" value="Unassembled WGS sequence"/>
</dbReference>
<organism evidence="2 3">
    <name type="scientific">Purpureocillium lilacinum</name>
    <name type="common">Paecilomyces lilacinus</name>
    <dbReference type="NCBI Taxonomy" id="33203"/>
    <lineage>
        <taxon>Eukaryota</taxon>
        <taxon>Fungi</taxon>
        <taxon>Dikarya</taxon>
        <taxon>Ascomycota</taxon>
        <taxon>Pezizomycotina</taxon>
        <taxon>Sordariomycetes</taxon>
        <taxon>Hypocreomycetidae</taxon>
        <taxon>Hypocreales</taxon>
        <taxon>Ophiocordycipitaceae</taxon>
        <taxon>Purpureocillium</taxon>
    </lineage>
</organism>
<name>A0ABR0C0W6_PURLI</name>
<protein>
    <submittedName>
        <fullName evidence="2">Uncharacterized protein</fullName>
    </submittedName>
</protein>
<comment type="caution">
    <text evidence="2">The sequence shown here is derived from an EMBL/GenBank/DDBJ whole genome shotgun (WGS) entry which is preliminary data.</text>
</comment>
<feature type="region of interest" description="Disordered" evidence="1">
    <location>
        <begin position="1"/>
        <end position="21"/>
    </location>
</feature>
<evidence type="ECO:0000313" key="2">
    <source>
        <dbReference type="EMBL" id="KAK4089558.1"/>
    </source>
</evidence>
<sequence>MSEMGRSAHSTVDVTDAKRGNDIGAALTAELRKRSSANGDSVAVTGTWKPWLAGWQWIGACPPRGGPGRQQGVPLQRMQAGKPWQPSPSRAAPGHSGGGFGGGRLDGNFWGGANGTDKRSVHWVRHQVGTPPNTGGR</sequence>
<keyword evidence="3" id="KW-1185">Reference proteome</keyword>
<feature type="compositionally biased region" description="Gly residues" evidence="1">
    <location>
        <begin position="95"/>
        <end position="114"/>
    </location>
</feature>
<reference evidence="2 3" key="1">
    <citation type="journal article" date="2024" name="Microbiol. Resour. Announc.">
        <title>Genome annotations for the ascomycete fungi Trichoderma harzianum, Trichoderma aggressivum, and Purpureocillium lilacinum.</title>
        <authorList>
            <person name="Beijen E.P.W."/>
            <person name="Ohm R.A."/>
        </authorList>
    </citation>
    <scope>NUCLEOTIDE SEQUENCE [LARGE SCALE GENOMIC DNA]</scope>
    <source>
        <strain evidence="2 3">CBS 150709</strain>
    </source>
</reference>
<dbReference type="EMBL" id="JAWRVI010000019">
    <property type="protein sequence ID" value="KAK4089558.1"/>
    <property type="molecule type" value="Genomic_DNA"/>
</dbReference>
<proteinExistence type="predicted"/>